<name>A0A453JUZ7_AEGTS</name>
<dbReference type="Gramene" id="AET5Gv20198000.49">
    <property type="protein sequence ID" value="AET5Gv20198000.49"/>
    <property type="gene ID" value="AET5Gv20198000"/>
</dbReference>
<reference evidence="1" key="3">
    <citation type="journal article" date="2017" name="Nature">
        <title>Genome sequence of the progenitor of the wheat D genome Aegilops tauschii.</title>
        <authorList>
            <person name="Luo M.C."/>
            <person name="Gu Y.Q."/>
            <person name="Puiu D."/>
            <person name="Wang H."/>
            <person name="Twardziok S.O."/>
            <person name="Deal K.R."/>
            <person name="Huo N."/>
            <person name="Zhu T."/>
            <person name="Wang L."/>
            <person name="Wang Y."/>
            <person name="McGuire P.E."/>
            <person name="Liu S."/>
            <person name="Long H."/>
            <person name="Ramasamy R.K."/>
            <person name="Rodriguez J.C."/>
            <person name="Van S.L."/>
            <person name="Yuan L."/>
            <person name="Wang Z."/>
            <person name="Xia Z."/>
            <person name="Xiao L."/>
            <person name="Anderson O.D."/>
            <person name="Ouyang S."/>
            <person name="Liang Y."/>
            <person name="Zimin A.V."/>
            <person name="Pertea G."/>
            <person name="Qi P."/>
            <person name="Bennetzen J.L."/>
            <person name="Dai X."/>
            <person name="Dawson M.W."/>
            <person name="Muller H.G."/>
            <person name="Kugler K."/>
            <person name="Rivarola-Duarte L."/>
            <person name="Spannagl M."/>
            <person name="Mayer K.F.X."/>
            <person name="Lu F.H."/>
            <person name="Bevan M.W."/>
            <person name="Leroy P."/>
            <person name="Li P."/>
            <person name="You F.M."/>
            <person name="Sun Q."/>
            <person name="Liu Z."/>
            <person name="Lyons E."/>
            <person name="Wicker T."/>
            <person name="Salzberg S.L."/>
            <person name="Devos K.M."/>
            <person name="Dvorak J."/>
        </authorList>
    </citation>
    <scope>NUCLEOTIDE SEQUENCE [LARGE SCALE GENOMIC DNA]</scope>
    <source>
        <strain evidence="1">cv. AL8/78</strain>
    </source>
</reference>
<dbReference type="Proteomes" id="UP000015105">
    <property type="component" value="Chromosome 5D"/>
</dbReference>
<dbReference type="EnsemblPlants" id="AET5Gv20198000.49">
    <property type="protein sequence ID" value="AET5Gv20198000.49"/>
    <property type="gene ID" value="AET5Gv20198000"/>
</dbReference>
<reference evidence="1" key="4">
    <citation type="submission" date="2019-03" db="UniProtKB">
        <authorList>
            <consortium name="EnsemblPlants"/>
        </authorList>
    </citation>
    <scope>IDENTIFICATION</scope>
</reference>
<reference evidence="2" key="1">
    <citation type="journal article" date="2014" name="Science">
        <title>Ancient hybridizations among the ancestral genomes of bread wheat.</title>
        <authorList>
            <consortium name="International Wheat Genome Sequencing Consortium,"/>
            <person name="Marcussen T."/>
            <person name="Sandve S.R."/>
            <person name="Heier L."/>
            <person name="Spannagl M."/>
            <person name="Pfeifer M."/>
            <person name="Jakobsen K.S."/>
            <person name="Wulff B.B."/>
            <person name="Steuernagel B."/>
            <person name="Mayer K.F."/>
            <person name="Olsen O.A."/>
        </authorList>
    </citation>
    <scope>NUCLEOTIDE SEQUENCE [LARGE SCALE GENOMIC DNA]</scope>
    <source>
        <strain evidence="2">cv. AL8/78</strain>
    </source>
</reference>
<keyword evidence="2" id="KW-1185">Reference proteome</keyword>
<organism evidence="1 2">
    <name type="scientific">Aegilops tauschii subsp. strangulata</name>
    <name type="common">Goatgrass</name>
    <dbReference type="NCBI Taxonomy" id="200361"/>
    <lineage>
        <taxon>Eukaryota</taxon>
        <taxon>Viridiplantae</taxon>
        <taxon>Streptophyta</taxon>
        <taxon>Embryophyta</taxon>
        <taxon>Tracheophyta</taxon>
        <taxon>Spermatophyta</taxon>
        <taxon>Magnoliopsida</taxon>
        <taxon>Liliopsida</taxon>
        <taxon>Poales</taxon>
        <taxon>Poaceae</taxon>
        <taxon>BOP clade</taxon>
        <taxon>Pooideae</taxon>
        <taxon>Triticodae</taxon>
        <taxon>Triticeae</taxon>
        <taxon>Triticinae</taxon>
        <taxon>Aegilops</taxon>
    </lineage>
</organism>
<dbReference type="AlphaFoldDB" id="A0A453JUZ7"/>
<evidence type="ECO:0000313" key="1">
    <source>
        <dbReference type="EnsemblPlants" id="AET5Gv20198000.49"/>
    </source>
</evidence>
<protein>
    <recommendedName>
        <fullName evidence="3">Dynamin stalk domain-containing protein</fullName>
    </recommendedName>
</protein>
<reference evidence="1" key="5">
    <citation type="journal article" date="2021" name="G3 (Bethesda)">
        <title>Aegilops tauschii genome assembly Aet v5.0 features greater sequence contiguity and improved annotation.</title>
        <authorList>
            <person name="Wang L."/>
            <person name="Zhu T."/>
            <person name="Rodriguez J.C."/>
            <person name="Deal K.R."/>
            <person name="Dubcovsky J."/>
            <person name="McGuire P.E."/>
            <person name="Lux T."/>
            <person name="Spannagl M."/>
            <person name="Mayer K.F.X."/>
            <person name="Baldrich P."/>
            <person name="Meyers B.C."/>
            <person name="Huo N."/>
            <person name="Gu Y.Q."/>
            <person name="Zhou H."/>
            <person name="Devos K.M."/>
            <person name="Bennetzen J.L."/>
            <person name="Unver T."/>
            <person name="Budak H."/>
            <person name="Gulick P.J."/>
            <person name="Galiba G."/>
            <person name="Kalapos B."/>
            <person name="Nelson D.R."/>
            <person name="Li P."/>
            <person name="You F.M."/>
            <person name="Luo M.C."/>
            <person name="Dvorak J."/>
        </authorList>
    </citation>
    <scope>NUCLEOTIDE SEQUENCE [LARGE SCALE GENOMIC DNA]</scope>
    <source>
        <strain evidence="1">cv. AL8/78</strain>
    </source>
</reference>
<proteinExistence type="predicted"/>
<evidence type="ECO:0000313" key="2">
    <source>
        <dbReference type="Proteomes" id="UP000015105"/>
    </source>
</evidence>
<evidence type="ECO:0008006" key="3">
    <source>
        <dbReference type="Google" id="ProtNLM"/>
    </source>
</evidence>
<accession>A0A453JUZ7</accession>
<sequence>MMLTLQADYINTSHPSFIGGSKAIVQAHLQVRTARLPAMVVRRDGDADGPQDSERTRKSHALLGRTTGVNGIITEQIQSRGYALLLAQRDQDLQVVEALLFGAQYSPQARTVSILQLEIAQ</sequence>
<reference evidence="2" key="2">
    <citation type="journal article" date="2017" name="Nat. Plants">
        <title>The Aegilops tauschii genome reveals multiple impacts of transposons.</title>
        <authorList>
            <person name="Zhao G."/>
            <person name="Zou C."/>
            <person name="Li K."/>
            <person name="Wang K."/>
            <person name="Li T."/>
            <person name="Gao L."/>
            <person name="Zhang X."/>
            <person name="Wang H."/>
            <person name="Yang Z."/>
            <person name="Liu X."/>
            <person name="Jiang W."/>
            <person name="Mao L."/>
            <person name="Kong X."/>
            <person name="Jiao Y."/>
            <person name="Jia J."/>
        </authorList>
    </citation>
    <scope>NUCLEOTIDE SEQUENCE [LARGE SCALE GENOMIC DNA]</scope>
    <source>
        <strain evidence="2">cv. AL8/78</strain>
    </source>
</reference>